<evidence type="ECO:0000256" key="1">
    <source>
        <dbReference type="ARBA" id="ARBA00023122"/>
    </source>
</evidence>
<dbReference type="PROSITE" id="PS51371">
    <property type="entry name" value="CBS"/>
    <property type="match status" value="2"/>
</dbReference>
<name>A0ABS7PZG7_9ACTN</name>
<evidence type="ECO:0000313" key="4">
    <source>
        <dbReference type="EMBL" id="MBY8876253.1"/>
    </source>
</evidence>
<dbReference type="SUPFAM" id="SSF54631">
    <property type="entry name" value="CBS-domain pair"/>
    <property type="match status" value="1"/>
</dbReference>
<dbReference type="Gene3D" id="3.10.580.10">
    <property type="entry name" value="CBS-domain"/>
    <property type="match status" value="1"/>
</dbReference>
<evidence type="ECO:0000259" key="3">
    <source>
        <dbReference type="PROSITE" id="PS51371"/>
    </source>
</evidence>
<dbReference type="Proteomes" id="UP000778578">
    <property type="component" value="Unassembled WGS sequence"/>
</dbReference>
<dbReference type="InterPro" id="IPR000644">
    <property type="entry name" value="CBS_dom"/>
</dbReference>
<dbReference type="SMART" id="SM00116">
    <property type="entry name" value="CBS"/>
    <property type="match status" value="2"/>
</dbReference>
<evidence type="ECO:0000313" key="5">
    <source>
        <dbReference type="Proteomes" id="UP000778578"/>
    </source>
</evidence>
<dbReference type="RefSeq" id="WP_222959519.1">
    <property type="nucleotide sequence ID" value="NZ_JAINZZ010000001.1"/>
</dbReference>
<dbReference type="Pfam" id="PF00571">
    <property type="entry name" value="CBS"/>
    <property type="match status" value="2"/>
</dbReference>
<keyword evidence="5" id="KW-1185">Reference proteome</keyword>
<feature type="domain" description="CBS" evidence="3">
    <location>
        <begin position="7"/>
        <end position="63"/>
    </location>
</feature>
<dbReference type="PANTHER" id="PTHR43080">
    <property type="entry name" value="CBS DOMAIN-CONTAINING PROTEIN CBSX3, MITOCHONDRIAL"/>
    <property type="match status" value="1"/>
</dbReference>
<dbReference type="PANTHER" id="PTHR43080:SF2">
    <property type="entry name" value="CBS DOMAIN-CONTAINING PROTEIN"/>
    <property type="match status" value="1"/>
</dbReference>
<protein>
    <submittedName>
        <fullName evidence="4">CBS domain-containing protein</fullName>
    </submittedName>
</protein>
<evidence type="ECO:0000256" key="2">
    <source>
        <dbReference type="PROSITE-ProRule" id="PRU00703"/>
    </source>
</evidence>
<dbReference type="InterPro" id="IPR046342">
    <property type="entry name" value="CBS_dom_sf"/>
</dbReference>
<gene>
    <name evidence="4" type="ORF">K7862_01175</name>
</gene>
<reference evidence="4 5" key="1">
    <citation type="submission" date="2021-08" db="EMBL/GenBank/DDBJ databases">
        <title>WGS of actinomycetes from Thailand.</title>
        <authorList>
            <person name="Thawai C."/>
        </authorList>
    </citation>
    <scope>NUCLEOTIDE SEQUENCE [LARGE SCALE GENOMIC DNA]</scope>
    <source>
        <strain evidence="4 5">PLK6-54</strain>
    </source>
</reference>
<dbReference type="InterPro" id="IPR051257">
    <property type="entry name" value="Diverse_CBS-Domain"/>
</dbReference>
<accession>A0ABS7PZG7</accession>
<proteinExistence type="predicted"/>
<keyword evidence="1 2" id="KW-0129">CBS domain</keyword>
<organism evidence="4 5">
    <name type="scientific">Actinacidiphila acidipaludis</name>
    <dbReference type="NCBI Taxonomy" id="2873382"/>
    <lineage>
        <taxon>Bacteria</taxon>
        <taxon>Bacillati</taxon>
        <taxon>Actinomycetota</taxon>
        <taxon>Actinomycetes</taxon>
        <taxon>Kitasatosporales</taxon>
        <taxon>Streptomycetaceae</taxon>
        <taxon>Actinacidiphila</taxon>
    </lineage>
</organism>
<comment type="caution">
    <text evidence="4">The sequence shown here is derived from an EMBL/GenBank/DDBJ whole genome shotgun (WGS) entry which is preliminary data.</text>
</comment>
<feature type="domain" description="CBS" evidence="3">
    <location>
        <begin position="71"/>
        <end position="127"/>
    </location>
</feature>
<dbReference type="EMBL" id="JAINZZ010000001">
    <property type="protein sequence ID" value="MBY8876253.1"/>
    <property type="molecule type" value="Genomic_DNA"/>
</dbReference>
<sequence length="161" mass="16759">MRIADVMRGPAVTVAPDVPVRTAARVLCEAGVGCLPVCRDRKLVGIVTDRDLVMRCLADGTDPRSPVGELMSAPVVTVDADDDLVTASRAFQRAEVHRLPVLDGTWTVGVVSVDDLLLQAHGMISDLLGPAARCALAAPFTEDSPQPGGLDVVGGRPDAGP</sequence>